<dbReference type="SMART" id="SM00220">
    <property type="entry name" value="S_TKc"/>
    <property type="match status" value="1"/>
</dbReference>
<sequence length="642" mass="68429">MDTTHPLTLTTGQLFAGFRIIRVLGAGGMGTVYLAAHPRLPRENALKVLPAQWSADPVYRARFEREAELAANLSHPHIVQVHDRGEHDGQFWLSMDYVPGTDAARLLRERFSGGMPLDEVVKIIGAVASALDHAHQRGLLHRDVKPANILLKDDGPQQRDVFLADFGIARRIDDVGGLTSTNMTVGTVNYSAPEQLRGDPVDARADQYALACTAFHLLTGAPPFDDANSAVVIGRHVGAPPPSIGALRPELAGLDWVFATAMAKDPAHRFGTCREFADHLAGQPAPAFAYAGEIPEGSVLQYPTHPSLSATLPALPRVTDGRARRTRVLVAALFCIALLIGGGIIAGEKLMSHYRSGAAAKTPVALPTTTTPAPNTGPFTGSFQVEYGVVTGVDGQRAEKPVPPTSETWSVRSVCGNAGCVATASRYGGETMQVPEIVFDQVDGTWVAVSVGSTNCGDAVGEVWETFTLRARPDGTLAGEATQTMAKGCANKRTVTFTRTGDTDVNSLPDPAALPLRKTSPAAALHGQYHQFSIQPNGFKDQNDLAARTDCLRTGDRCVTLMHTAPATAMVLVYADGTWNYDREFDGTCGRGRATHVRIVVPFALPQPPQDPITTLNGNGHEDLTGGCPSTDVQVTFTRTGD</sequence>
<feature type="transmembrane region" description="Helical" evidence="9">
    <location>
        <begin position="328"/>
        <end position="346"/>
    </location>
</feature>
<organism evidence="11 12">
    <name type="scientific">Mycobacterium gordonae</name>
    <dbReference type="NCBI Taxonomy" id="1778"/>
    <lineage>
        <taxon>Bacteria</taxon>
        <taxon>Bacillati</taxon>
        <taxon>Actinomycetota</taxon>
        <taxon>Actinomycetes</taxon>
        <taxon>Mycobacteriales</taxon>
        <taxon>Mycobacteriaceae</taxon>
        <taxon>Mycobacterium</taxon>
    </lineage>
</organism>
<name>A0A0Q2QYQ9_MYCGO</name>
<dbReference type="RefSeq" id="WP_055580065.1">
    <property type="nucleotide sequence ID" value="NZ_LKTM01000339.1"/>
</dbReference>
<evidence type="ECO:0000256" key="2">
    <source>
        <dbReference type="ARBA" id="ARBA00022527"/>
    </source>
</evidence>
<dbReference type="PROSITE" id="PS00108">
    <property type="entry name" value="PROTEIN_KINASE_ST"/>
    <property type="match status" value="1"/>
</dbReference>
<dbReference type="AlphaFoldDB" id="A0A0Q2QYQ9"/>
<dbReference type="Pfam" id="PF00069">
    <property type="entry name" value="Pkinase"/>
    <property type="match status" value="1"/>
</dbReference>
<dbReference type="GO" id="GO:0005524">
    <property type="term" value="F:ATP binding"/>
    <property type="evidence" value="ECO:0007669"/>
    <property type="project" value="UniProtKB-KW"/>
</dbReference>
<evidence type="ECO:0000256" key="7">
    <source>
        <dbReference type="ARBA" id="ARBA00047899"/>
    </source>
</evidence>
<comment type="catalytic activity">
    <reaction evidence="8">
        <text>L-seryl-[protein] + ATP = O-phospho-L-seryl-[protein] + ADP + H(+)</text>
        <dbReference type="Rhea" id="RHEA:17989"/>
        <dbReference type="Rhea" id="RHEA-COMP:9863"/>
        <dbReference type="Rhea" id="RHEA-COMP:11604"/>
        <dbReference type="ChEBI" id="CHEBI:15378"/>
        <dbReference type="ChEBI" id="CHEBI:29999"/>
        <dbReference type="ChEBI" id="CHEBI:30616"/>
        <dbReference type="ChEBI" id="CHEBI:83421"/>
        <dbReference type="ChEBI" id="CHEBI:456216"/>
        <dbReference type="EC" id="2.7.11.1"/>
    </reaction>
</comment>
<accession>A0A0Q2QYQ9</accession>
<proteinExistence type="predicted"/>
<gene>
    <name evidence="11" type="ORF">AO501_11175</name>
</gene>
<dbReference type="GO" id="GO:0004674">
    <property type="term" value="F:protein serine/threonine kinase activity"/>
    <property type="evidence" value="ECO:0007669"/>
    <property type="project" value="UniProtKB-KW"/>
</dbReference>
<dbReference type="EC" id="2.7.11.1" evidence="1"/>
<dbReference type="SUPFAM" id="SSF56112">
    <property type="entry name" value="Protein kinase-like (PK-like)"/>
    <property type="match status" value="1"/>
</dbReference>
<evidence type="ECO:0000256" key="8">
    <source>
        <dbReference type="ARBA" id="ARBA00048679"/>
    </source>
</evidence>
<comment type="caution">
    <text evidence="11">The sequence shown here is derived from an EMBL/GenBank/DDBJ whole genome shotgun (WGS) entry which is preliminary data.</text>
</comment>
<keyword evidence="9" id="KW-1133">Transmembrane helix</keyword>
<dbReference type="EMBL" id="LKTM01000339">
    <property type="protein sequence ID" value="KQH77022.1"/>
    <property type="molecule type" value="Genomic_DNA"/>
</dbReference>
<feature type="domain" description="Protein kinase" evidence="10">
    <location>
        <begin position="18"/>
        <end position="288"/>
    </location>
</feature>
<evidence type="ECO:0000313" key="12">
    <source>
        <dbReference type="Proteomes" id="UP000051677"/>
    </source>
</evidence>
<dbReference type="InterPro" id="IPR011009">
    <property type="entry name" value="Kinase-like_dom_sf"/>
</dbReference>
<reference evidence="11 12" key="1">
    <citation type="submission" date="2015-10" db="EMBL/GenBank/DDBJ databases">
        <title>Mycobacterium gordonae draft genome assembly.</title>
        <authorList>
            <person name="Ustinova V."/>
            <person name="Smirnova T."/>
            <person name="Blagodatskikh K."/>
            <person name="Varlamov D."/>
            <person name="Larionova E."/>
            <person name="Chernousova L."/>
        </authorList>
    </citation>
    <scope>NUCLEOTIDE SEQUENCE [LARGE SCALE GENOMIC DNA]</scope>
    <source>
        <strain evidence="11 12">CTRI 14-8773</strain>
    </source>
</reference>
<evidence type="ECO:0000256" key="5">
    <source>
        <dbReference type="ARBA" id="ARBA00022777"/>
    </source>
</evidence>
<evidence type="ECO:0000259" key="10">
    <source>
        <dbReference type="PROSITE" id="PS50011"/>
    </source>
</evidence>
<dbReference type="GO" id="GO:0080090">
    <property type="term" value="P:regulation of primary metabolic process"/>
    <property type="evidence" value="ECO:0007669"/>
    <property type="project" value="UniProtKB-ARBA"/>
</dbReference>
<evidence type="ECO:0000256" key="3">
    <source>
        <dbReference type="ARBA" id="ARBA00022679"/>
    </source>
</evidence>
<keyword evidence="9" id="KW-0812">Transmembrane</keyword>
<evidence type="ECO:0000313" key="11">
    <source>
        <dbReference type="EMBL" id="KQH77022.1"/>
    </source>
</evidence>
<dbReference type="Gene3D" id="1.10.510.10">
    <property type="entry name" value="Transferase(Phosphotransferase) domain 1"/>
    <property type="match status" value="1"/>
</dbReference>
<keyword evidence="9" id="KW-0472">Membrane</keyword>
<evidence type="ECO:0000256" key="1">
    <source>
        <dbReference type="ARBA" id="ARBA00012513"/>
    </source>
</evidence>
<evidence type="ECO:0000256" key="6">
    <source>
        <dbReference type="ARBA" id="ARBA00022840"/>
    </source>
</evidence>
<dbReference type="PANTHER" id="PTHR43289">
    <property type="entry name" value="MITOGEN-ACTIVATED PROTEIN KINASE KINASE KINASE 20-RELATED"/>
    <property type="match status" value="1"/>
</dbReference>
<keyword evidence="6" id="KW-0067">ATP-binding</keyword>
<keyword evidence="3" id="KW-0808">Transferase</keyword>
<evidence type="ECO:0000256" key="4">
    <source>
        <dbReference type="ARBA" id="ARBA00022741"/>
    </source>
</evidence>
<protein>
    <recommendedName>
        <fullName evidence="1">non-specific serine/threonine protein kinase</fullName>
        <ecNumber evidence="1">2.7.11.1</ecNumber>
    </recommendedName>
</protein>
<dbReference type="Gene3D" id="3.30.200.20">
    <property type="entry name" value="Phosphorylase Kinase, domain 1"/>
    <property type="match status" value="1"/>
</dbReference>
<keyword evidence="4" id="KW-0547">Nucleotide-binding</keyword>
<dbReference type="PROSITE" id="PS50011">
    <property type="entry name" value="PROTEIN_KINASE_DOM"/>
    <property type="match status" value="1"/>
</dbReference>
<dbReference type="FunFam" id="3.30.200.20:FF:000035">
    <property type="entry name" value="Serine/threonine protein kinase Stk1"/>
    <property type="match status" value="1"/>
</dbReference>
<keyword evidence="5" id="KW-0418">Kinase</keyword>
<dbReference type="InterPro" id="IPR000719">
    <property type="entry name" value="Prot_kinase_dom"/>
</dbReference>
<dbReference type="InterPro" id="IPR008271">
    <property type="entry name" value="Ser/Thr_kinase_AS"/>
</dbReference>
<comment type="catalytic activity">
    <reaction evidence="7">
        <text>L-threonyl-[protein] + ATP = O-phospho-L-threonyl-[protein] + ADP + H(+)</text>
        <dbReference type="Rhea" id="RHEA:46608"/>
        <dbReference type="Rhea" id="RHEA-COMP:11060"/>
        <dbReference type="Rhea" id="RHEA-COMP:11605"/>
        <dbReference type="ChEBI" id="CHEBI:15378"/>
        <dbReference type="ChEBI" id="CHEBI:30013"/>
        <dbReference type="ChEBI" id="CHEBI:30616"/>
        <dbReference type="ChEBI" id="CHEBI:61977"/>
        <dbReference type="ChEBI" id="CHEBI:456216"/>
        <dbReference type="EC" id="2.7.11.1"/>
    </reaction>
</comment>
<dbReference type="Proteomes" id="UP000051677">
    <property type="component" value="Unassembled WGS sequence"/>
</dbReference>
<dbReference type="PANTHER" id="PTHR43289:SF6">
    <property type="entry name" value="SERINE_THREONINE-PROTEIN KINASE NEKL-3"/>
    <property type="match status" value="1"/>
</dbReference>
<keyword evidence="2" id="KW-0723">Serine/threonine-protein kinase</keyword>
<dbReference type="CDD" id="cd14014">
    <property type="entry name" value="STKc_PknB_like"/>
    <property type="match status" value="1"/>
</dbReference>
<dbReference type="STRING" id="1778.A9W97_08740"/>
<evidence type="ECO:0000256" key="9">
    <source>
        <dbReference type="SAM" id="Phobius"/>
    </source>
</evidence>